<feature type="compositionally biased region" description="Polar residues" evidence="1">
    <location>
        <begin position="373"/>
        <end position="390"/>
    </location>
</feature>
<feature type="region of interest" description="Disordered" evidence="1">
    <location>
        <begin position="97"/>
        <end position="184"/>
    </location>
</feature>
<feature type="compositionally biased region" description="Polar residues" evidence="1">
    <location>
        <begin position="121"/>
        <end position="132"/>
    </location>
</feature>
<comment type="caution">
    <text evidence="2">The sequence shown here is derived from an EMBL/GenBank/DDBJ whole genome shotgun (WGS) entry which is preliminary data.</text>
</comment>
<keyword evidence="3" id="KW-1185">Reference proteome</keyword>
<accession>A0A1J9S0H6</accession>
<feature type="compositionally biased region" description="Basic and acidic residues" evidence="1">
    <location>
        <begin position="163"/>
        <end position="174"/>
    </location>
</feature>
<reference evidence="2 3" key="1">
    <citation type="submission" date="2016-10" db="EMBL/GenBank/DDBJ databases">
        <title>Proteomics and genomics reveal pathogen-plant mechanisms compatible with a hemibiotrophic lifestyle of Diplodia corticola.</title>
        <authorList>
            <person name="Fernandes I."/>
            <person name="De Jonge R."/>
            <person name="Van De Peer Y."/>
            <person name="Devreese B."/>
            <person name="Alves A."/>
            <person name="Esteves A.C."/>
        </authorList>
    </citation>
    <scope>NUCLEOTIDE SEQUENCE [LARGE SCALE GENOMIC DNA]</scope>
    <source>
        <strain evidence="2 3">CBS 112549</strain>
    </source>
</reference>
<evidence type="ECO:0000313" key="3">
    <source>
        <dbReference type="Proteomes" id="UP000183809"/>
    </source>
</evidence>
<dbReference type="EMBL" id="MNUE01000025">
    <property type="protein sequence ID" value="OJD34079.1"/>
    <property type="molecule type" value="Genomic_DNA"/>
</dbReference>
<dbReference type="Gene3D" id="1.10.287.1490">
    <property type="match status" value="1"/>
</dbReference>
<dbReference type="AlphaFoldDB" id="A0A1J9S0H6"/>
<feature type="region of interest" description="Disordered" evidence="1">
    <location>
        <begin position="336"/>
        <end position="410"/>
    </location>
</feature>
<protein>
    <submittedName>
        <fullName evidence="2">Uncharacterized protein</fullName>
    </submittedName>
</protein>
<dbReference type="Proteomes" id="UP000183809">
    <property type="component" value="Unassembled WGS sequence"/>
</dbReference>
<name>A0A1J9S0H6_9PEZI</name>
<sequence>MASTSPPSPPGRLGLGKKFEAATRQECAIREQALRNTKQQEISRELHVIQRGVNQRFPEGEEVAATEVGHAGGALPLQAHYQCRGCVACRTHGISTAPKAASTPIIRPSSTAHPANDHTQESSSATTPNDSKSPPLRQGAAPKAATGDRPSTSVETPTTPPSHDTDSIAPRPDDTPSPPSGDPAIAAFRSQLAAQHAICGDLQRSISAKDNEIEALKAEVRSIKATLADADAGAIAEWQAKYENVKRLLHDTQEEVESLEARLKEAKDRERALQARLDEAKDEAQRRERALRNRAEEAEDGMRRLRGECEGLRGRVEGGCGPPQPLVGDYWVPQQRDSQQLQQADGRRDSGVSTEVPLLDSSSLERSAEAKRTSSQYSFTARTDSSGNKRLQTERKRKVNPTRLGKSILG</sequence>
<dbReference type="RefSeq" id="XP_020130339.1">
    <property type="nucleotide sequence ID" value="XM_020273251.1"/>
</dbReference>
<evidence type="ECO:0000256" key="1">
    <source>
        <dbReference type="SAM" id="MobiDB-lite"/>
    </source>
</evidence>
<gene>
    <name evidence="2" type="ORF">BKCO1_25000143</name>
</gene>
<organism evidence="2 3">
    <name type="scientific">Diplodia corticola</name>
    <dbReference type="NCBI Taxonomy" id="236234"/>
    <lineage>
        <taxon>Eukaryota</taxon>
        <taxon>Fungi</taxon>
        <taxon>Dikarya</taxon>
        <taxon>Ascomycota</taxon>
        <taxon>Pezizomycotina</taxon>
        <taxon>Dothideomycetes</taxon>
        <taxon>Dothideomycetes incertae sedis</taxon>
        <taxon>Botryosphaeriales</taxon>
        <taxon>Botryosphaeriaceae</taxon>
        <taxon>Diplodia</taxon>
    </lineage>
</organism>
<dbReference type="GeneID" id="31013511"/>
<evidence type="ECO:0000313" key="2">
    <source>
        <dbReference type="EMBL" id="OJD34079.1"/>
    </source>
</evidence>
<proteinExistence type="predicted"/>
<feature type="region of interest" description="Disordered" evidence="1">
    <location>
        <begin position="279"/>
        <end position="300"/>
    </location>
</feature>